<accession>A0ABT8X079</accession>
<evidence type="ECO:0000313" key="2">
    <source>
        <dbReference type="Proteomes" id="UP001176891"/>
    </source>
</evidence>
<dbReference type="Proteomes" id="UP001176891">
    <property type="component" value="Unassembled WGS sequence"/>
</dbReference>
<keyword evidence="2" id="KW-1185">Reference proteome</keyword>
<gene>
    <name evidence="1" type="ORF">Q4Q39_07960</name>
</gene>
<dbReference type="InterPro" id="IPR038691">
    <property type="entry name" value="ComJ_sf"/>
</dbReference>
<sequence length="161" mass="19012">MKEYKLEIFADYFQFHLHDEKYNPNFGNAWTEFTTKNLLAITDEGIAVGTRRNMDVKVLIKILDSEPVPKNNNKDSIFQINESDLLIISKKLVVMGCTEYFPEAKRIELENGIYRVRIYYCDLDKISKDELDGDDYYEIEIWKTNNKNIPTYNQLISLHKN</sequence>
<dbReference type="Gene3D" id="2.60.34.30">
    <property type="entry name" value="Competence, DNA-entry nuclease inhibitor, ComJ"/>
    <property type="match status" value="1"/>
</dbReference>
<evidence type="ECO:0000313" key="1">
    <source>
        <dbReference type="EMBL" id="MDO5987328.1"/>
    </source>
</evidence>
<dbReference type="EMBL" id="JAUOEM010000002">
    <property type="protein sequence ID" value="MDO5987328.1"/>
    <property type="molecule type" value="Genomic_DNA"/>
</dbReference>
<dbReference type="RefSeq" id="WP_303281878.1">
    <property type="nucleotide sequence ID" value="NZ_BAABCZ010000005.1"/>
</dbReference>
<reference evidence="1" key="1">
    <citation type="submission" date="2023-07" db="EMBL/GenBank/DDBJ databases">
        <title>Two novel species in the genus Flavivirga.</title>
        <authorList>
            <person name="Kwon K."/>
        </authorList>
    </citation>
    <scope>NUCLEOTIDE SEQUENCE</scope>
    <source>
        <strain evidence="1">KACC 14157</strain>
    </source>
</reference>
<name>A0ABT8X079_9FLAO</name>
<comment type="caution">
    <text evidence="1">The sequence shown here is derived from an EMBL/GenBank/DDBJ whole genome shotgun (WGS) entry which is preliminary data.</text>
</comment>
<organism evidence="1 2">
    <name type="scientific">Flavivirga amylovorans</name>
    <dbReference type="NCBI Taxonomy" id="870486"/>
    <lineage>
        <taxon>Bacteria</taxon>
        <taxon>Pseudomonadati</taxon>
        <taxon>Bacteroidota</taxon>
        <taxon>Flavobacteriia</taxon>
        <taxon>Flavobacteriales</taxon>
        <taxon>Flavobacteriaceae</taxon>
        <taxon>Flavivirga</taxon>
    </lineage>
</organism>
<protein>
    <submittedName>
        <fullName evidence="1">Uncharacterized protein</fullName>
    </submittedName>
</protein>
<proteinExistence type="predicted"/>